<keyword evidence="1" id="KW-0732">Signal</keyword>
<comment type="caution">
    <text evidence="3">The sequence shown here is derived from an EMBL/GenBank/DDBJ whole genome shotgun (WGS) entry which is preliminary data.</text>
</comment>
<evidence type="ECO:0000256" key="1">
    <source>
        <dbReference type="SAM" id="SignalP"/>
    </source>
</evidence>
<feature type="chain" id="PRO_5046242511" evidence="1">
    <location>
        <begin position="25"/>
        <end position="180"/>
    </location>
</feature>
<dbReference type="PANTHER" id="PTHR37089">
    <property type="entry name" value="PROTEIN U-RELATED"/>
    <property type="match status" value="1"/>
</dbReference>
<reference evidence="4" key="1">
    <citation type="journal article" date="2019" name="Int. J. Syst. Evol. Microbiol.">
        <title>The Global Catalogue of Microorganisms (GCM) 10K type strain sequencing project: providing services to taxonomists for standard genome sequencing and annotation.</title>
        <authorList>
            <consortium name="The Broad Institute Genomics Platform"/>
            <consortium name="The Broad Institute Genome Sequencing Center for Infectious Disease"/>
            <person name="Wu L."/>
            <person name="Ma J."/>
        </authorList>
    </citation>
    <scope>NUCLEOTIDE SEQUENCE [LARGE SCALE GENOMIC DNA]</scope>
    <source>
        <strain evidence="4">KACC 11407</strain>
    </source>
</reference>
<dbReference type="EMBL" id="JBHSNM010000001">
    <property type="protein sequence ID" value="MFC5569022.1"/>
    <property type="molecule type" value="Genomic_DNA"/>
</dbReference>
<evidence type="ECO:0000313" key="4">
    <source>
        <dbReference type="Proteomes" id="UP001596036"/>
    </source>
</evidence>
<accession>A0ABW0SK82</accession>
<protein>
    <submittedName>
        <fullName evidence="3">Spore coat U domain-containing protein</fullName>
    </submittedName>
</protein>
<proteinExistence type="predicted"/>
<gene>
    <name evidence="3" type="ORF">ACFPN1_02945</name>
</gene>
<dbReference type="InterPro" id="IPR007893">
    <property type="entry name" value="Spore_coat_U/FanG"/>
</dbReference>
<dbReference type="InterPro" id="IPR053167">
    <property type="entry name" value="Spore_coat_component"/>
</dbReference>
<keyword evidence="4" id="KW-1185">Reference proteome</keyword>
<organism evidence="3 4">
    <name type="scientific">Lysobacter yangpyeongensis</name>
    <dbReference type="NCBI Taxonomy" id="346182"/>
    <lineage>
        <taxon>Bacteria</taxon>
        <taxon>Pseudomonadati</taxon>
        <taxon>Pseudomonadota</taxon>
        <taxon>Gammaproteobacteria</taxon>
        <taxon>Lysobacterales</taxon>
        <taxon>Lysobacteraceae</taxon>
        <taxon>Lysobacter</taxon>
    </lineage>
</organism>
<evidence type="ECO:0000313" key="3">
    <source>
        <dbReference type="EMBL" id="MFC5569022.1"/>
    </source>
</evidence>
<evidence type="ECO:0000259" key="2">
    <source>
        <dbReference type="Pfam" id="PF05229"/>
    </source>
</evidence>
<feature type="signal peptide" evidence="1">
    <location>
        <begin position="1"/>
        <end position="24"/>
    </location>
</feature>
<sequence length="180" mass="18376">MKVRVCESLVLCVLALAFHGTVAAQVVSGSVDASITLEAACEVNGAPGTSGVDFGTLDYGTHPTLFAQADGEISDNGPGISVRCTPGTEYSMAFDGGQNSADANAALGLRALKHTAANAFVTYNLYDDQARVTPLAVNGTIGPFTADGTAQTVNVYGRAFGESGLIVGSYTDTIAVTLTF</sequence>
<dbReference type="Pfam" id="PF05229">
    <property type="entry name" value="SCPU"/>
    <property type="match status" value="1"/>
</dbReference>
<dbReference type="Proteomes" id="UP001596036">
    <property type="component" value="Unassembled WGS sequence"/>
</dbReference>
<dbReference type="SMART" id="SM00972">
    <property type="entry name" value="SCPU"/>
    <property type="match status" value="1"/>
</dbReference>
<feature type="domain" description="Spore coat protein U/FanG" evidence="2">
    <location>
        <begin position="29"/>
        <end position="177"/>
    </location>
</feature>
<name>A0ABW0SK82_9GAMM</name>
<dbReference type="RefSeq" id="WP_386752846.1">
    <property type="nucleotide sequence ID" value="NZ_JBHSNM010000001.1"/>
</dbReference>